<feature type="signal peptide" evidence="1">
    <location>
        <begin position="1"/>
        <end position="28"/>
    </location>
</feature>
<keyword evidence="1" id="KW-0732">Signal</keyword>
<name>A0ABU3IA99_9ACTO</name>
<evidence type="ECO:0000313" key="3">
    <source>
        <dbReference type="Proteomes" id="UP001247542"/>
    </source>
</evidence>
<evidence type="ECO:0000313" key="2">
    <source>
        <dbReference type="EMBL" id="MDT3767297.1"/>
    </source>
</evidence>
<proteinExistence type="predicted"/>
<sequence>MKFTSIISAAISCVLAVILSLSTGTARASELSIHSSPTKAIKMRTVPQPQHKVTSEEFVQGLNELLEQGKLKLISSEESPSETSKVYGVVDPSSNKVFMRFITCIPKHKDRIWGAMWGWEPALTFNQTDQEAIATGGAAAVTAMAAATAAALSETVVGSVLSAGVIAFVGGAATVYVNKYGHCPASRPTLWVGTVTNSVACR</sequence>
<accession>A0ABU3IA99</accession>
<keyword evidence="3" id="KW-1185">Reference proteome</keyword>
<comment type="caution">
    <text evidence="2">The sequence shown here is derived from an EMBL/GenBank/DDBJ whole genome shotgun (WGS) entry which is preliminary data.</text>
</comment>
<gene>
    <name evidence="2" type="ORF">QS713_04340</name>
</gene>
<organism evidence="2 3">
    <name type="scientific">Gleimia hominis</name>
    <dbReference type="NCBI Taxonomy" id="595468"/>
    <lineage>
        <taxon>Bacteria</taxon>
        <taxon>Bacillati</taxon>
        <taxon>Actinomycetota</taxon>
        <taxon>Actinomycetes</taxon>
        <taxon>Actinomycetales</taxon>
        <taxon>Actinomycetaceae</taxon>
        <taxon>Gleimia</taxon>
    </lineage>
</organism>
<protein>
    <submittedName>
        <fullName evidence="2">Uncharacterized protein</fullName>
    </submittedName>
</protein>
<dbReference type="RefSeq" id="WP_313272718.1">
    <property type="nucleotide sequence ID" value="NZ_JASXSX010000001.1"/>
</dbReference>
<reference evidence="2 3" key="1">
    <citation type="submission" date="2023-06" db="EMBL/GenBank/DDBJ databases">
        <title>Draft genome sequence of Gleimia hominis type strain CCUG 57540T.</title>
        <authorList>
            <person name="Salva-Serra F."/>
            <person name="Cardew S."/>
            <person name="Jensie Markopoulos S."/>
            <person name="Ohlen M."/>
            <person name="Inganas E."/>
            <person name="Svensson-Stadler L."/>
            <person name="Moore E.R.B."/>
        </authorList>
    </citation>
    <scope>NUCLEOTIDE SEQUENCE [LARGE SCALE GENOMIC DNA]</scope>
    <source>
        <strain evidence="2 3">CCUG 57540</strain>
    </source>
</reference>
<dbReference type="Proteomes" id="UP001247542">
    <property type="component" value="Unassembled WGS sequence"/>
</dbReference>
<dbReference type="EMBL" id="JASXSX010000001">
    <property type="protein sequence ID" value="MDT3767297.1"/>
    <property type="molecule type" value="Genomic_DNA"/>
</dbReference>
<evidence type="ECO:0000256" key="1">
    <source>
        <dbReference type="SAM" id="SignalP"/>
    </source>
</evidence>
<feature type="chain" id="PRO_5046393082" evidence="1">
    <location>
        <begin position="29"/>
        <end position="202"/>
    </location>
</feature>